<reference evidence="2" key="1">
    <citation type="submission" date="2022-04" db="EMBL/GenBank/DDBJ databases">
        <title>Carnegiea gigantea Genome sequencing and assembly v2.</title>
        <authorList>
            <person name="Copetti D."/>
            <person name="Sanderson M.J."/>
            <person name="Burquez A."/>
            <person name="Wojciechowski M.F."/>
        </authorList>
    </citation>
    <scope>NUCLEOTIDE SEQUENCE</scope>
    <source>
        <strain evidence="2">SGP5-SGP5p</strain>
        <tissue evidence="2">Aerial part</tissue>
    </source>
</reference>
<feature type="region of interest" description="Disordered" evidence="1">
    <location>
        <begin position="37"/>
        <end position="118"/>
    </location>
</feature>
<keyword evidence="3" id="KW-1185">Reference proteome</keyword>
<evidence type="ECO:0000313" key="3">
    <source>
        <dbReference type="Proteomes" id="UP001153076"/>
    </source>
</evidence>
<feature type="compositionally biased region" description="Low complexity" evidence="1">
    <location>
        <begin position="347"/>
        <end position="356"/>
    </location>
</feature>
<feature type="compositionally biased region" description="Polar residues" evidence="1">
    <location>
        <begin position="66"/>
        <end position="77"/>
    </location>
</feature>
<accession>A0A9Q1GIF1</accession>
<feature type="region of interest" description="Disordered" evidence="1">
    <location>
        <begin position="345"/>
        <end position="386"/>
    </location>
</feature>
<proteinExistence type="predicted"/>
<name>A0A9Q1GIF1_9CARY</name>
<feature type="compositionally biased region" description="Basic and acidic residues" evidence="1">
    <location>
        <begin position="358"/>
        <end position="368"/>
    </location>
</feature>
<organism evidence="2 3">
    <name type="scientific">Carnegiea gigantea</name>
    <dbReference type="NCBI Taxonomy" id="171969"/>
    <lineage>
        <taxon>Eukaryota</taxon>
        <taxon>Viridiplantae</taxon>
        <taxon>Streptophyta</taxon>
        <taxon>Embryophyta</taxon>
        <taxon>Tracheophyta</taxon>
        <taxon>Spermatophyta</taxon>
        <taxon>Magnoliopsida</taxon>
        <taxon>eudicotyledons</taxon>
        <taxon>Gunneridae</taxon>
        <taxon>Pentapetalae</taxon>
        <taxon>Caryophyllales</taxon>
        <taxon>Cactineae</taxon>
        <taxon>Cactaceae</taxon>
        <taxon>Cactoideae</taxon>
        <taxon>Echinocereeae</taxon>
        <taxon>Carnegiea</taxon>
    </lineage>
</organism>
<evidence type="ECO:0000313" key="2">
    <source>
        <dbReference type="EMBL" id="KAJ8419832.1"/>
    </source>
</evidence>
<comment type="caution">
    <text evidence="2">The sequence shown here is derived from an EMBL/GenBank/DDBJ whole genome shotgun (WGS) entry which is preliminary data.</text>
</comment>
<gene>
    <name evidence="2" type="ORF">Cgig2_015895</name>
</gene>
<feature type="region of interest" description="Disordered" evidence="1">
    <location>
        <begin position="1"/>
        <end position="24"/>
    </location>
</feature>
<evidence type="ECO:0000256" key="1">
    <source>
        <dbReference type="SAM" id="MobiDB-lite"/>
    </source>
</evidence>
<dbReference type="Proteomes" id="UP001153076">
    <property type="component" value="Unassembled WGS sequence"/>
</dbReference>
<dbReference type="EMBL" id="JAKOGI010004334">
    <property type="protein sequence ID" value="KAJ8419832.1"/>
    <property type="molecule type" value="Genomic_DNA"/>
</dbReference>
<sequence length="386" mass="41290">MRDKACKSSKNRGEGVDKFGEKRTTKIRGFFLGTAFGRSRGCGQRSGPCAQRPGAAPSVQGLRPASRTSGQRSQAAASVQELRPAFTGLRPASGTSGQRSQGCGQRSQPAASVQDKPPAFTGLRPAFTACGQRPAQAASVHRAAASVHSLRPAAQRAFVAVPGVDINRADFSYSARAIPLESFRRFGGRARNGHQPCLFFILRPDHPPRELQEVWLPCPEWTSTVPIFHTQLGQVTACGQRSQASGQRSQYSGQRSQAAASVQDKRPAFTGCCQRSQAAASVQDKRPAFTACGQRSQAAANVQDKRPAFTGCGQRSGQAAHRRTLDGHLASTAWKQCPHSVLHPEAQPKAIAQAACARRRDAGGRRPQPEGPTRHPKGASSERSSR</sequence>
<protein>
    <submittedName>
        <fullName evidence="2">Uncharacterized protein</fullName>
    </submittedName>
</protein>
<dbReference type="AlphaFoldDB" id="A0A9Q1GIF1"/>
<feature type="compositionally biased region" description="Low complexity" evidence="1">
    <location>
        <begin position="93"/>
        <end position="108"/>
    </location>
</feature>